<feature type="transmembrane region" description="Helical" evidence="3">
    <location>
        <begin position="178"/>
        <end position="198"/>
    </location>
</feature>
<dbReference type="eggNOG" id="COG3290">
    <property type="taxonomic scope" value="Bacteria"/>
</dbReference>
<evidence type="ECO:0000313" key="6">
    <source>
        <dbReference type="Proteomes" id="UP000000269"/>
    </source>
</evidence>
<dbReference type="Pfam" id="PF14689">
    <property type="entry name" value="SPOB_a"/>
    <property type="match status" value="1"/>
</dbReference>
<evidence type="ECO:0000259" key="4">
    <source>
        <dbReference type="PROSITE" id="PS50109"/>
    </source>
</evidence>
<protein>
    <submittedName>
        <fullName evidence="5">Signal transduction histidine kinase regulating citrate/malate metabolism</fullName>
    </submittedName>
</protein>
<feature type="transmembrane region" description="Helical" evidence="3">
    <location>
        <begin position="146"/>
        <end position="166"/>
    </location>
</feature>
<dbReference type="InterPro" id="IPR005467">
    <property type="entry name" value="His_kinase_dom"/>
</dbReference>
<feature type="domain" description="Histidine kinase" evidence="4">
    <location>
        <begin position="229"/>
        <end position="423"/>
    </location>
</feature>
<dbReference type="SMART" id="SM00387">
    <property type="entry name" value="HATPase_c"/>
    <property type="match status" value="1"/>
</dbReference>
<dbReference type="AlphaFoldDB" id="A8MIZ7"/>
<feature type="transmembrane region" description="Helical" evidence="3">
    <location>
        <begin position="84"/>
        <end position="105"/>
    </location>
</feature>
<feature type="transmembrane region" description="Helical" evidence="3">
    <location>
        <begin position="36"/>
        <end position="54"/>
    </location>
</feature>
<feature type="transmembrane region" description="Helical" evidence="3">
    <location>
        <begin position="6"/>
        <end position="24"/>
    </location>
</feature>
<keyword evidence="2" id="KW-0902">Two-component regulatory system</keyword>
<sequence>MQWYEILILSALELISMFLIWNKLNKKVEVLNKKSFFIVLALLFTTFIFFIYQIDIGFAINYILLCTMVIVVFRLPIKEVVLEFVIILIISATLQLLCIYIFSWFMGSQDVSFIDAFIINSSIFLFTIFINKFINFNIVYEYILKYKGYITSIIFNIAGVVMLLLYVWRTNENIVRQYIIYVLIAFFLWEGINIFFLYQNIRIKEQKKIINVHDRYEPFLKGMIYEVRQKQHDFKNHLHTLYGLVQLEDDKEAKNRIQEYLESVIESIKPTDKLLNIKDPILNAIIYSKKALAEEKNILFELNFQGEIPEYPIEKYELVELLGNLLDNAIEAAEDVDAAEISRVALTIGTEENEKFIIVKNTGGTLRNSDIDIHKIFKSGFSTKQGKSRGYGLYNVKRIVDHYKGHIQLSFENEYTVFQILFK</sequence>
<reference evidence="6" key="1">
    <citation type="submission" date="2007-10" db="EMBL/GenBank/DDBJ databases">
        <title>Complete genome of Alkaliphilus oremlandii OhILAs.</title>
        <authorList>
            <person name="Copeland A."/>
            <person name="Lucas S."/>
            <person name="Lapidus A."/>
            <person name="Barry K."/>
            <person name="Detter J.C."/>
            <person name="Glavina del Rio T."/>
            <person name="Hammon N."/>
            <person name="Israni S."/>
            <person name="Dalin E."/>
            <person name="Tice H."/>
            <person name="Pitluck S."/>
            <person name="Chain P."/>
            <person name="Malfatti S."/>
            <person name="Shin M."/>
            <person name="Vergez L."/>
            <person name="Schmutz J."/>
            <person name="Larimer F."/>
            <person name="Land M."/>
            <person name="Hauser L."/>
            <person name="Kyrpides N."/>
            <person name="Mikhailova N."/>
            <person name="Stolz J.F."/>
            <person name="Dawson A."/>
            <person name="Fisher E."/>
            <person name="Crable B."/>
            <person name="Perera E."/>
            <person name="Lisak J."/>
            <person name="Ranganathan M."/>
            <person name="Basu P."/>
            <person name="Richardson P."/>
        </authorList>
    </citation>
    <scope>NUCLEOTIDE SEQUENCE [LARGE SCALE GENOMIC DNA]</scope>
    <source>
        <strain evidence="6">OhILAs</strain>
    </source>
</reference>
<dbReference type="STRING" id="350688.Clos_2246"/>
<dbReference type="PROSITE" id="PS50109">
    <property type="entry name" value="HIS_KIN"/>
    <property type="match status" value="1"/>
</dbReference>
<name>A8MIZ7_ALKOO</name>
<keyword evidence="1 5" id="KW-0808">Transferase</keyword>
<evidence type="ECO:0000256" key="2">
    <source>
        <dbReference type="ARBA" id="ARBA00023012"/>
    </source>
</evidence>
<dbReference type="InterPro" id="IPR036890">
    <property type="entry name" value="HATPase_C_sf"/>
</dbReference>
<keyword evidence="3" id="KW-0472">Membrane</keyword>
<organism evidence="5 6">
    <name type="scientific">Alkaliphilus oremlandii (strain OhILAs)</name>
    <name type="common">Clostridium oremlandii (strain OhILAs)</name>
    <dbReference type="NCBI Taxonomy" id="350688"/>
    <lineage>
        <taxon>Bacteria</taxon>
        <taxon>Bacillati</taxon>
        <taxon>Bacillota</taxon>
        <taxon>Clostridia</taxon>
        <taxon>Peptostreptococcales</taxon>
        <taxon>Natronincolaceae</taxon>
        <taxon>Alkaliphilus</taxon>
    </lineage>
</organism>
<dbReference type="OrthoDB" id="9792686at2"/>
<dbReference type="GO" id="GO:0000160">
    <property type="term" value="P:phosphorelay signal transduction system"/>
    <property type="evidence" value="ECO:0007669"/>
    <property type="project" value="UniProtKB-KW"/>
</dbReference>
<dbReference type="EMBL" id="CP000853">
    <property type="protein sequence ID" value="ABW19779.1"/>
    <property type="molecule type" value="Genomic_DNA"/>
</dbReference>
<dbReference type="HOGENOM" id="CLU_020211_16_0_9"/>
<feature type="transmembrane region" description="Helical" evidence="3">
    <location>
        <begin position="60"/>
        <end position="77"/>
    </location>
</feature>
<keyword evidence="3" id="KW-0812">Transmembrane</keyword>
<dbReference type="KEGG" id="aoe:Clos_2246"/>
<dbReference type="Gene3D" id="3.30.565.10">
    <property type="entry name" value="Histidine kinase-like ATPase, C-terminal domain"/>
    <property type="match status" value="1"/>
</dbReference>
<dbReference type="Proteomes" id="UP000000269">
    <property type="component" value="Chromosome"/>
</dbReference>
<evidence type="ECO:0000256" key="3">
    <source>
        <dbReference type="SAM" id="Phobius"/>
    </source>
</evidence>
<evidence type="ECO:0000256" key="1">
    <source>
        <dbReference type="ARBA" id="ARBA00022777"/>
    </source>
</evidence>
<dbReference type="Pfam" id="PF14501">
    <property type="entry name" value="HATPase_c_5"/>
    <property type="match status" value="1"/>
</dbReference>
<dbReference type="PANTHER" id="PTHR40448">
    <property type="entry name" value="TWO-COMPONENT SENSOR HISTIDINE KINASE"/>
    <property type="match status" value="1"/>
</dbReference>
<gene>
    <name evidence="5" type="ordered locus">Clos_2246</name>
</gene>
<dbReference type="InterPro" id="IPR003594">
    <property type="entry name" value="HATPase_dom"/>
</dbReference>
<proteinExistence type="predicted"/>
<dbReference type="SUPFAM" id="SSF55874">
    <property type="entry name" value="ATPase domain of HSP90 chaperone/DNA topoisomerase II/histidine kinase"/>
    <property type="match status" value="1"/>
</dbReference>
<dbReference type="PANTHER" id="PTHR40448:SF1">
    <property type="entry name" value="TWO-COMPONENT SENSOR HISTIDINE KINASE"/>
    <property type="match status" value="1"/>
</dbReference>
<dbReference type="GO" id="GO:0042802">
    <property type="term" value="F:identical protein binding"/>
    <property type="evidence" value="ECO:0007669"/>
    <property type="project" value="TreeGrafter"/>
</dbReference>
<accession>A8MIZ7</accession>
<dbReference type="Gene3D" id="1.10.287.130">
    <property type="match status" value="1"/>
</dbReference>
<keyword evidence="3" id="KW-1133">Transmembrane helix</keyword>
<dbReference type="GO" id="GO:0016301">
    <property type="term" value="F:kinase activity"/>
    <property type="evidence" value="ECO:0007669"/>
    <property type="project" value="UniProtKB-KW"/>
</dbReference>
<feature type="transmembrane region" description="Helical" evidence="3">
    <location>
        <begin position="111"/>
        <end position="134"/>
    </location>
</feature>
<dbReference type="InterPro" id="IPR039506">
    <property type="entry name" value="SPOB_a"/>
</dbReference>
<evidence type="ECO:0000313" key="5">
    <source>
        <dbReference type="EMBL" id="ABW19779.1"/>
    </source>
</evidence>
<dbReference type="InterPro" id="IPR032834">
    <property type="entry name" value="NatK-like_C"/>
</dbReference>
<keyword evidence="1 5" id="KW-0418">Kinase</keyword>
<keyword evidence="6" id="KW-1185">Reference proteome</keyword>